<dbReference type="RefSeq" id="WP_101651521.1">
    <property type="nucleotide sequence ID" value="NZ_PGVE01000094.1"/>
</dbReference>
<dbReference type="PANTHER" id="PTHR45947:SF3">
    <property type="entry name" value="SULFOQUINOVOSYL TRANSFERASE SQD2"/>
    <property type="match status" value="1"/>
</dbReference>
<proteinExistence type="predicted"/>
<reference evidence="3 4" key="1">
    <citation type="submission" date="2017-11" db="EMBL/GenBank/DDBJ databases">
        <title>Comparitive Functional Genomics of Dry Heat Resistant strains isolated from the Viking Spacecraft.</title>
        <authorList>
            <person name="Seuylemezian A."/>
            <person name="Cooper K."/>
            <person name="Vaishampayan P."/>
        </authorList>
    </citation>
    <scope>NUCLEOTIDE SEQUENCE [LARGE SCALE GENOMIC DNA]</scope>
    <source>
        <strain evidence="3 4">V32-6</strain>
    </source>
</reference>
<gene>
    <name evidence="3" type="ORF">CVD27_24970</name>
</gene>
<dbReference type="CDD" id="cd03801">
    <property type="entry name" value="GT4_PimA-like"/>
    <property type="match status" value="1"/>
</dbReference>
<dbReference type="OrthoDB" id="9813638at2"/>
<sequence>MNTNIEQSIKKKRIAIVAHKISNDGGTDRCVLELVTRLAKEPDVELFILANSLDIDENNNIRYFHIPMLFKPFPLRYNIFLIYASLLLKKLDVDILHTTGAIILNHSEVSTIHLCHKSYVKMTGNSRVKHNNSYIKKINAWISTKISLLFENYCIKERNTTNLIAVSNAVKNEIIANYNYSPNKIHVIPNGVESSKFNKFSTNERFRLREGLELPIKGNFILFMGGDWPLKGLDFVIEAFNKIGEKYSDLYLLVVGSGNVNKYKSKIKKQLNKKVFFMGFQKNPETYFGISDIFVFPSSYETFSLVVHEAAASGLAILSTKVGGVEDLIDDNENGLFIKRDSGDISKKLEYLLENPMLISDFGLKAREKVLNLTWERNFNSTIDLYNKILNEKSSKRKIVEVPNE</sequence>
<name>A0A2N5H7L7_9BACI</name>
<evidence type="ECO:0000313" key="3">
    <source>
        <dbReference type="EMBL" id="PLS01511.1"/>
    </source>
</evidence>
<accession>A0A2N5H7L7</accession>
<dbReference type="InterPro" id="IPR001296">
    <property type="entry name" value="Glyco_trans_1"/>
</dbReference>
<feature type="domain" description="Glycosyl transferase family 1" evidence="1">
    <location>
        <begin position="207"/>
        <end position="368"/>
    </location>
</feature>
<dbReference type="Pfam" id="PF00534">
    <property type="entry name" value="Glycos_transf_1"/>
    <property type="match status" value="1"/>
</dbReference>
<keyword evidence="4" id="KW-1185">Reference proteome</keyword>
<evidence type="ECO:0000259" key="2">
    <source>
        <dbReference type="Pfam" id="PF13439"/>
    </source>
</evidence>
<feature type="domain" description="Glycosyltransferase subfamily 4-like N-terminal" evidence="2">
    <location>
        <begin position="25"/>
        <end position="194"/>
    </location>
</feature>
<evidence type="ECO:0000259" key="1">
    <source>
        <dbReference type="Pfam" id="PF00534"/>
    </source>
</evidence>
<dbReference type="InterPro" id="IPR050194">
    <property type="entry name" value="Glycosyltransferase_grp1"/>
</dbReference>
<dbReference type="PANTHER" id="PTHR45947">
    <property type="entry name" value="SULFOQUINOVOSYL TRANSFERASE SQD2"/>
    <property type="match status" value="1"/>
</dbReference>
<evidence type="ECO:0000313" key="4">
    <source>
        <dbReference type="Proteomes" id="UP000234950"/>
    </source>
</evidence>
<protein>
    <recommendedName>
        <fullName evidence="5">Glycosyltransferase family 1 protein</fullName>
    </recommendedName>
</protein>
<dbReference type="SUPFAM" id="SSF53756">
    <property type="entry name" value="UDP-Glycosyltransferase/glycogen phosphorylase"/>
    <property type="match status" value="1"/>
</dbReference>
<dbReference type="Gene3D" id="3.40.50.2000">
    <property type="entry name" value="Glycogen Phosphorylase B"/>
    <property type="match status" value="2"/>
</dbReference>
<dbReference type="GO" id="GO:0016758">
    <property type="term" value="F:hexosyltransferase activity"/>
    <property type="evidence" value="ECO:0007669"/>
    <property type="project" value="TreeGrafter"/>
</dbReference>
<dbReference type="Proteomes" id="UP000234950">
    <property type="component" value="Unassembled WGS sequence"/>
</dbReference>
<dbReference type="AlphaFoldDB" id="A0A2N5H7L7"/>
<evidence type="ECO:0008006" key="5">
    <source>
        <dbReference type="Google" id="ProtNLM"/>
    </source>
</evidence>
<dbReference type="Pfam" id="PF13439">
    <property type="entry name" value="Glyco_transf_4"/>
    <property type="match status" value="1"/>
</dbReference>
<dbReference type="InterPro" id="IPR028098">
    <property type="entry name" value="Glyco_trans_4-like_N"/>
</dbReference>
<comment type="caution">
    <text evidence="3">The sequence shown here is derived from an EMBL/GenBank/DDBJ whole genome shotgun (WGS) entry which is preliminary data.</text>
</comment>
<dbReference type="EMBL" id="PGVE01000094">
    <property type="protein sequence ID" value="PLS01511.1"/>
    <property type="molecule type" value="Genomic_DNA"/>
</dbReference>
<organism evidence="3 4">
    <name type="scientific">Neobacillus cucumis</name>
    <dbReference type="NCBI Taxonomy" id="1740721"/>
    <lineage>
        <taxon>Bacteria</taxon>
        <taxon>Bacillati</taxon>
        <taxon>Bacillota</taxon>
        <taxon>Bacilli</taxon>
        <taxon>Bacillales</taxon>
        <taxon>Bacillaceae</taxon>
        <taxon>Neobacillus</taxon>
    </lineage>
</organism>